<gene>
    <name evidence="3" type="ORF">AQPW35_26360</name>
</gene>
<keyword evidence="1" id="KW-0732">Signal</keyword>
<evidence type="ECO:0000313" key="3">
    <source>
        <dbReference type="EMBL" id="GCL63555.1"/>
    </source>
</evidence>
<dbReference type="PIRSF" id="PIRSF010312">
    <property type="entry name" value="Sulphur_oxidation_SoxY"/>
    <property type="match status" value="1"/>
</dbReference>
<sequence>MNLLLPRRQILCAAAGLGLALQIRPVAAVSAAPTLQAVERQWAGGRPITEGRVLLDVAPLVENGNAVPIRVQVDSPMTAADHVVEIVVFNERNPQRDVARFSLSPASGMAQVQTRIRLATSQQLVALARMRDGSQWSHHVDVLVTLAACIEP</sequence>
<dbReference type="NCBIfam" id="TIGR04487">
    <property type="entry name" value="SoxY_para_1"/>
    <property type="match status" value="1"/>
</dbReference>
<comment type="caution">
    <text evidence="3">The sequence shown here is derived from an EMBL/GenBank/DDBJ whole genome shotgun (WGS) entry which is preliminary data.</text>
</comment>
<feature type="signal peptide" evidence="1">
    <location>
        <begin position="1"/>
        <end position="28"/>
    </location>
</feature>
<keyword evidence="4" id="KW-1185">Reference proteome</keyword>
<dbReference type="AlphaFoldDB" id="A0A480AUV5"/>
<organism evidence="3 4">
    <name type="scientific">Pseudaquabacterium pictum</name>
    <dbReference type="NCBI Taxonomy" id="2315236"/>
    <lineage>
        <taxon>Bacteria</taxon>
        <taxon>Pseudomonadati</taxon>
        <taxon>Pseudomonadota</taxon>
        <taxon>Betaproteobacteria</taxon>
        <taxon>Burkholderiales</taxon>
        <taxon>Sphaerotilaceae</taxon>
        <taxon>Pseudaquabacterium</taxon>
    </lineage>
</organism>
<protein>
    <submittedName>
        <fullName evidence="3">Sulfur oxidation protein SoxY</fullName>
    </submittedName>
</protein>
<dbReference type="EMBL" id="BJCL01000006">
    <property type="protein sequence ID" value="GCL63555.1"/>
    <property type="molecule type" value="Genomic_DNA"/>
</dbReference>
<feature type="domain" description="Ig-like SoxY" evidence="2">
    <location>
        <begin position="43"/>
        <end position="149"/>
    </location>
</feature>
<feature type="chain" id="PRO_5019795776" evidence="1">
    <location>
        <begin position="29"/>
        <end position="152"/>
    </location>
</feature>
<evidence type="ECO:0000313" key="4">
    <source>
        <dbReference type="Proteomes" id="UP000301751"/>
    </source>
</evidence>
<dbReference type="Gene3D" id="2.60.40.2470">
    <property type="entry name" value="SoxY domain"/>
    <property type="match status" value="1"/>
</dbReference>
<dbReference type="InterPro" id="IPR038162">
    <property type="entry name" value="SoxY_sf"/>
</dbReference>
<dbReference type="Pfam" id="PF13501">
    <property type="entry name" value="SoxY"/>
    <property type="match status" value="1"/>
</dbReference>
<proteinExistence type="predicted"/>
<reference evidence="4" key="1">
    <citation type="submission" date="2019-03" db="EMBL/GenBank/DDBJ databases">
        <title>Aquabacterium pictum sp.nov., the first bacteriochlorophyll a-containing freshwater bacterium in the genus Aquabacterium of the class Betaproteobacteria.</title>
        <authorList>
            <person name="Hirose S."/>
            <person name="Tank M."/>
            <person name="Hara E."/>
            <person name="Tamaki H."/>
            <person name="Takaichi S."/>
            <person name="Haruta S."/>
            <person name="Hanada S."/>
        </authorList>
    </citation>
    <scope>NUCLEOTIDE SEQUENCE [LARGE SCALE GENOMIC DNA]</scope>
    <source>
        <strain evidence="4">W35</strain>
    </source>
</reference>
<dbReference type="Proteomes" id="UP000301751">
    <property type="component" value="Unassembled WGS sequence"/>
</dbReference>
<evidence type="ECO:0000259" key="2">
    <source>
        <dbReference type="Pfam" id="PF13501"/>
    </source>
</evidence>
<evidence type="ECO:0000256" key="1">
    <source>
        <dbReference type="SAM" id="SignalP"/>
    </source>
</evidence>
<name>A0A480AUV5_9BURK</name>
<dbReference type="RefSeq" id="WP_137733296.1">
    <property type="nucleotide sequence ID" value="NZ_BJCL01000006.1"/>
</dbReference>
<accession>A0A480AUV5</accession>
<dbReference type="InterPro" id="IPR016568">
    <property type="entry name" value="Sulphur_oxidation_SoxY"/>
</dbReference>
<dbReference type="InterPro" id="IPR030997">
    <property type="entry name" value="SoxY_para_1"/>
</dbReference>
<dbReference type="InterPro" id="IPR032711">
    <property type="entry name" value="SoxY"/>
</dbReference>
<dbReference type="OrthoDB" id="8909320at2"/>